<dbReference type="Gene3D" id="1.10.260.40">
    <property type="entry name" value="lambda repressor-like DNA-binding domains"/>
    <property type="match status" value="1"/>
</dbReference>
<accession>A0A5K8A2H4</accession>
<dbReference type="InterPro" id="IPR001387">
    <property type="entry name" value="Cro/C1-type_HTH"/>
</dbReference>
<proteinExistence type="predicted"/>
<dbReference type="AlphaFoldDB" id="A0A5K8A2H4"/>
<keyword evidence="1" id="KW-0614">Plasmid</keyword>
<dbReference type="SUPFAM" id="SSF47413">
    <property type="entry name" value="lambda repressor-like DNA-binding domains"/>
    <property type="match status" value="1"/>
</dbReference>
<dbReference type="KEGG" id="dov:DSCO28_73050"/>
<dbReference type="GO" id="GO:0003677">
    <property type="term" value="F:DNA binding"/>
    <property type="evidence" value="ECO:0007669"/>
    <property type="project" value="InterPro"/>
</dbReference>
<sequence length="156" mass="17883">MGENMRRMAERVEWIKAQLRGGHHWNSSLLAETFGVSAKTAARTVATFRRVFPDWLMGYDARERSFYLAGDLDIEKPCRRPGRLDLAADEFLEIRHHIGLTQAQLARCIETGAAQVSAWELGKSMIPAEVALLMRAWDRAASFGFWQGRTRKIYRK</sequence>
<name>A0A5K8A2H4_9BACT</name>
<protein>
    <submittedName>
        <fullName evidence="1">Uncharacterized protein</fullName>
    </submittedName>
</protein>
<dbReference type="Proteomes" id="UP000425960">
    <property type="component" value="Plasmid Do28_1"/>
</dbReference>
<evidence type="ECO:0000313" key="2">
    <source>
        <dbReference type="Proteomes" id="UP000425960"/>
    </source>
</evidence>
<gene>
    <name evidence="1" type="ORF">DSCO28_73050</name>
</gene>
<dbReference type="CDD" id="cd00093">
    <property type="entry name" value="HTH_XRE"/>
    <property type="match status" value="1"/>
</dbReference>
<reference evidence="1 2" key="1">
    <citation type="submission" date="2019-11" db="EMBL/GenBank/DDBJ databases">
        <title>Comparative genomics of hydrocarbon-degrading Desulfosarcina strains.</title>
        <authorList>
            <person name="Watanabe M."/>
            <person name="Kojima H."/>
            <person name="Fukui M."/>
        </authorList>
    </citation>
    <scope>NUCLEOTIDE SEQUENCE [LARGE SCALE GENOMIC DNA]</scope>
    <source>
        <strain evidence="1 2">28bB2T</strain>
        <plasmid evidence="2">do28_1 dna</plasmid>
    </source>
</reference>
<organism evidence="1 2">
    <name type="scientific">Desulfosarcina ovata subsp. sediminis</name>
    <dbReference type="NCBI Taxonomy" id="885957"/>
    <lineage>
        <taxon>Bacteria</taxon>
        <taxon>Pseudomonadati</taxon>
        <taxon>Thermodesulfobacteriota</taxon>
        <taxon>Desulfobacteria</taxon>
        <taxon>Desulfobacterales</taxon>
        <taxon>Desulfosarcinaceae</taxon>
        <taxon>Desulfosarcina</taxon>
    </lineage>
</organism>
<dbReference type="InterPro" id="IPR010982">
    <property type="entry name" value="Lambda_DNA-bd_dom_sf"/>
</dbReference>
<evidence type="ECO:0000313" key="1">
    <source>
        <dbReference type="EMBL" id="BBO86739.1"/>
    </source>
</evidence>
<dbReference type="EMBL" id="AP021877">
    <property type="protein sequence ID" value="BBO86739.1"/>
    <property type="molecule type" value="Genomic_DNA"/>
</dbReference>
<geneLocation type="plasmid" evidence="2">
    <name>do28_1 dna</name>
</geneLocation>